<dbReference type="InterPro" id="IPR016167">
    <property type="entry name" value="FAD-bd_PCMH_sub1"/>
</dbReference>
<evidence type="ECO:0000256" key="2">
    <source>
        <dbReference type="ARBA" id="ARBA00008000"/>
    </source>
</evidence>
<evidence type="ECO:0000313" key="6">
    <source>
        <dbReference type="EMBL" id="PKR51662.1"/>
    </source>
</evidence>
<keyword evidence="3" id="KW-0285">Flavoprotein</keyword>
<sequence>MPSTVTPAGSSTIATNLPANLVAELQAVLGPRGWSMEQDVLAKHNREARNKFTGMAELVLYPANTGEVAQCARLCHEAGIALVPQGGNTGRCGGAVADQGQILINLARMDKILETDARDFTMTVQAGAILHHIQQAAEDHDLLFPLSLGAQGTCQIGGNIATNAGGLNVIRYGNTRDLVLGLEVVLADGTVWNGLSKLRKDNTGYDLRDLFIGAEGTLGIITACTLKLFPRPRHLATAWVALPGVDAALDLLALARRETGDAIAAFELMSQFAQDLCISHIQNCITPLETRAPWYAMIEITSSRPRDDLASVLEGVLERALEGGFILDGTIAQSEKQRANLWAIREGIPEAQTLEGGSIKHDVSVPVSAVPALIEQGIKQAQKRIPGIRPCPFGHVGDGNIHFNFSQPENMPKAEFLAHWEDLNRDIHDIVAGLGGSISAEHGIGRLKVDELVHYADPAKIKLLAAIKQALDPQNTLNPGKVINHK</sequence>
<dbReference type="Gene3D" id="3.30.465.10">
    <property type="match status" value="1"/>
</dbReference>
<dbReference type="AlphaFoldDB" id="A0A2N3KM68"/>
<dbReference type="Gene3D" id="3.30.70.2740">
    <property type="match status" value="1"/>
</dbReference>
<dbReference type="InterPro" id="IPR051264">
    <property type="entry name" value="FAD-oxidored/transferase_4"/>
</dbReference>
<dbReference type="PANTHER" id="PTHR43716:SF2">
    <property type="entry name" value="BLL6224 PROTEIN"/>
    <property type="match status" value="1"/>
</dbReference>
<dbReference type="GO" id="GO:0022904">
    <property type="term" value="P:respiratory electron transport chain"/>
    <property type="evidence" value="ECO:0007669"/>
    <property type="project" value="TreeGrafter"/>
</dbReference>
<dbReference type="RefSeq" id="WP_101269431.1">
    <property type="nucleotide sequence ID" value="NZ_NWTK01000014.1"/>
</dbReference>
<dbReference type="FunFam" id="3.30.465.10:FF:000001">
    <property type="entry name" value="D-2-hydroxyglutarate dehydrogenase, mitochondrial"/>
    <property type="match status" value="1"/>
</dbReference>
<dbReference type="PANTHER" id="PTHR43716">
    <property type="entry name" value="D-2-HYDROXYGLUTARATE DEHYDROGENASE, MITOCHONDRIAL"/>
    <property type="match status" value="1"/>
</dbReference>
<dbReference type="Pfam" id="PF02913">
    <property type="entry name" value="FAD-oxidase_C"/>
    <property type="match status" value="1"/>
</dbReference>
<dbReference type="PROSITE" id="PS51387">
    <property type="entry name" value="FAD_PCMH"/>
    <property type="match status" value="1"/>
</dbReference>
<dbReference type="Proteomes" id="UP000233597">
    <property type="component" value="Unassembled WGS sequence"/>
</dbReference>
<dbReference type="InterPro" id="IPR016171">
    <property type="entry name" value="Vanillyl_alc_oxidase_C-sub2"/>
</dbReference>
<organism evidence="6 7">
    <name type="scientific">Thalassospira marina</name>
    <dbReference type="NCBI Taxonomy" id="2048283"/>
    <lineage>
        <taxon>Bacteria</taxon>
        <taxon>Pseudomonadati</taxon>
        <taxon>Pseudomonadota</taxon>
        <taxon>Alphaproteobacteria</taxon>
        <taxon>Rhodospirillales</taxon>
        <taxon>Thalassospiraceae</taxon>
        <taxon>Thalassospira</taxon>
    </lineage>
</organism>
<dbReference type="Gene3D" id="3.30.43.10">
    <property type="entry name" value="Uridine Diphospho-n-acetylenolpyruvylglucosamine Reductase, domain 2"/>
    <property type="match status" value="1"/>
</dbReference>
<dbReference type="GO" id="GO:0003824">
    <property type="term" value="F:catalytic activity"/>
    <property type="evidence" value="ECO:0007669"/>
    <property type="project" value="InterPro"/>
</dbReference>
<dbReference type="OrthoDB" id="9815648at2"/>
<dbReference type="Gene3D" id="1.10.45.10">
    <property type="entry name" value="Vanillyl-alcohol Oxidase, Chain A, domain 4"/>
    <property type="match status" value="1"/>
</dbReference>
<dbReference type="InterPro" id="IPR016164">
    <property type="entry name" value="FAD-linked_Oxase-like_C"/>
</dbReference>
<dbReference type="FunFam" id="1.10.45.10:FF:000001">
    <property type="entry name" value="D-lactate dehydrogenase mitochondrial"/>
    <property type="match status" value="1"/>
</dbReference>
<dbReference type="SUPFAM" id="SSF55103">
    <property type="entry name" value="FAD-linked oxidases, C-terminal domain"/>
    <property type="match status" value="1"/>
</dbReference>
<protein>
    <submittedName>
        <fullName evidence="6">Hydroxyacid dehydrogenase</fullName>
    </submittedName>
</protein>
<evidence type="ECO:0000313" key="7">
    <source>
        <dbReference type="Proteomes" id="UP000233597"/>
    </source>
</evidence>
<accession>A0A2N3KM68</accession>
<keyword evidence="4" id="KW-0274">FAD</keyword>
<dbReference type="InterPro" id="IPR036318">
    <property type="entry name" value="FAD-bd_PCMH-like_sf"/>
</dbReference>
<dbReference type="EMBL" id="NWTK01000014">
    <property type="protein sequence ID" value="PKR51662.1"/>
    <property type="molecule type" value="Genomic_DNA"/>
</dbReference>
<dbReference type="InterPro" id="IPR006094">
    <property type="entry name" value="Oxid_FAD_bind_N"/>
</dbReference>
<dbReference type="GO" id="GO:0071949">
    <property type="term" value="F:FAD binding"/>
    <property type="evidence" value="ECO:0007669"/>
    <property type="project" value="InterPro"/>
</dbReference>
<evidence type="ECO:0000256" key="3">
    <source>
        <dbReference type="ARBA" id="ARBA00022630"/>
    </source>
</evidence>
<evidence type="ECO:0000259" key="5">
    <source>
        <dbReference type="PROSITE" id="PS51387"/>
    </source>
</evidence>
<dbReference type="SUPFAM" id="SSF56176">
    <property type="entry name" value="FAD-binding/transporter-associated domain-like"/>
    <property type="match status" value="1"/>
</dbReference>
<evidence type="ECO:0000256" key="4">
    <source>
        <dbReference type="ARBA" id="ARBA00022827"/>
    </source>
</evidence>
<gene>
    <name evidence="6" type="ORF">COO20_18980</name>
</gene>
<comment type="caution">
    <text evidence="6">The sequence shown here is derived from an EMBL/GenBank/DDBJ whole genome shotgun (WGS) entry which is preliminary data.</text>
</comment>
<feature type="domain" description="FAD-binding PCMH-type" evidence="5">
    <location>
        <begin position="52"/>
        <end position="231"/>
    </location>
</feature>
<dbReference type="InterPro" id="IPR016166">
    <property type="entry name" value="FAD-bd_PCMH"/>
</dbReference>
<dbReference type="Pfam" id="PF01565">
    <property type="entry name" value="FAD_binding_4"/>
    <property type="match status" value="1"/>
</dbReference>
<proteinExistence type="inferred from homology"/>
<name>A0A2N3KM68_9PROT</name>
<dbReference type="Gene3D" id="3.30.70.2190">
    <property type="match status" value="1"/>
</dbReference>
<evidence type="ECO:0000256" key="1">
    <source>
        <dbReference type="ARBA" id="ARBA00001974"/>
    </source>
</evidence>
<comment type="cofactor">
    <cofactor evidence="1">
        <name>FAD</name>
        <dbReference type="ChEBI" id="CHEBI:57692"/>
    </cofactor>
</comment>
<dbReference type="InterPro" id="IPR016169">
    <property type="entry name" value="FAD-bd_PCMH_sub2"/>
</dbReference>
<dbReference type="InterPro" id="IPR004113">
    <property type="entry name" value="FAD-bd_oxidored_4_C"/>
</dbReference>
<reference evidence="6 7" key="1">
    <citation type="submission" date="2017-09" db="EMBL/GenBank/DDBJ databases">
        <title>Biodiversity and function of Thalassospira species in the particle-attached aromatic-hydrocarbon-degrading consortia from the surface seawater of the South China Sea.</title>
        <authorList>
            <person name="Dong C."/>
            <person name="Liu R."/>
            <person name="Shao Z."/>
        </authorList>
    </citation>
    <scope>NUCLEOTIDE SEQUENCE [LARGE SCALE GENOMIC DNA]</scope>
    <source>
        <strain evidence="6 7">CSC1P2</strain>
    </source>
</reference>
<comment type="similarity">
    <text evidence="2">Belongs to the FAD-binding oxidoreductase/transferase type 4 family.</text>
</comment>